<sequence>MPAVIILLGLTTQIKREAPSHSAEFSGSCKIMFKGQHSRSRHSLIAAGQVKQRQRRYQFVASFIVMVMVMVM</sequence>
<organism evidence="1 2">
    <name type="scientific">Botrytis elliptica</name>
    <dbReference type="NCBI Taxonomy" id="278938"/>
    <lineage>
        <taxon>Eukaryota</taxon>
        <taxon>Fungi</taxon>
        <taxon>Dikarya</taxon>
        <taxon>Ascomycota</taxon>
        <taxon>Pezizomycotina</taxon>
        <taxon>Leotiomycetes</taxon>
        <taxon>Helotiales</taxon>
        <taxon>Sclerotiniaceae</taxon>
        <taxon>Botrytis</taxon>
    </lineage>
</organism>
<keyword evidence="2" id="KW-1185">Reference proteome</keyword>
<dbReference type="EMBL" id="PQXM01000025">
    <property type="protein sequence ID" value="TGO79702.1"/>
    <property type="molecule type" value="Genomic_DNA"/>
</dbReference>
<proteinExistence type="predicted"/>
<gene>
    <name evidence="1" type="ORF">BELL_0025g00150</name>
</gene>
<dbReference type="Proteomes" id="UP000297229">
    <property type="component" value="Unassembled WGS sequence"/>
</dbReference>
<name>A0A4Z1K818_9HELO</name>
<evidence type="ECO:0000313" key="2">
    <source>
        <dbReference type="Proteomes" id="UP000297229"/>
    </source>
</evidence>
<protein>
    <submittedName>
        <fullName evidence="1">Uncharacterized protein</fullName>
    </submittedName>
</protein>
<comment type="caution">
    <text evidence="1">The sequence shown here is derived from an EMBL/GenBank/DDBJ whole genome shotgun (WGS) entry which is preliminary data.</text>
</comment>
<reference evidence="1 2" key="1">
    <citation type="submission" date="2017-12" db="EMBL/GenBank/DDBJ databases">
        <title>Comparative genomics of Botrytis spp.</title>
        <authorList>
            <person name="Valero-Jimenez C.A."/>
            <person name="Tapia P."/>
            <person name="Veloso J."/>
            <person name="Silva-Moreno E."/>
            <person name="Staats M."/>
            <person name="Valdes J.H."/>
            <person name="Van Kan J.A.L."/>
        </authorList>
    </citation>
    <scope>NUCLEOTIDE SEQUENCE [LARGE SCALE GENOMIC DNA]</scope>
    <source>
        <strain evidence="1 2">Be9601</strain>
    </source>
</reference>
<accession>A0A4Z1K818</accession>
<evidence type="ECO:0000313" key="1">
    <source>
        <dbReference type="EMBL" id="TGO79702.1"/>
    </source>
</evidence>
<dbReference type="AlphaFoldDB" id="A0A4Z1K818"/>